<dbReference type="PANTHER" id="PTHR42850:SF4">
    <property type="entry name" value="ZINC-DEPENDENT ENDOPOLYPHOSPHATASE"/>
    <property type="match status" value="1"/>
</dbReference>
<gene>
    <name evidence="2" type="ORF">CAMGR0001_1631</name>
</gene>
<dbReference type="EMBL" id="ACYG01000027">
    <property type="protein sequence ID" value="EEV17335.1"/>
    <property type="molecule type" value="Genomic_DNA"/>
</dbReference>
<dbReference type="AlphaFoldDB" id="C8PIH0"/>
<sequence length="243" mass="27159">MENIYIIGDVHGCYRSLLALIEQLPHKFDSKICFVGDLIDRGPASADVVELVSTRGYDAVMGNHEKRFVGNAKTALRCAKTGKFTNSNDPYAFFSLDESWLFNNGGEATLASYYRHGGVKQCKEHLRFVSRLPIYLEYDLRDESGRALVVSHSAVGRAWGIRHDAERAKSFAAHVLSGRGDDSANDGIFNVYGHTPVKKPVITEFSANIDLGCVYKKHWGEKARLCALEFPSKKIFTQECIDF</sequence>
<dbReference type="eggNOG" id="COG0639">
    <property type="taxonomic scope" value="Bacteria"/>
</dbReference>
<dbReference type="InterPro" id="IPR050126">
    <property type="entry name" value="Ap4A_hydrolase"/>
</dbReference>
<evidence type="ECO:0000313" key="3">
    <source>
        <dbReference type="Proteomes" id="UP000005709"/>
    </source>
</evidence>
<dbReference type="SUPFAM" id="SSF56300">
    <property type="entry name" value="Metallo-dependent phosphatases"/>
    <property type="match status" value="1"/>
</dbReference>
<accession>C8PIH0</accession>
<dbReference type="GO" id="GO:0005737">
    <property type="term" value="C:cytoplasm"/>
    <property type="evidence" value="ECO:0007669"/>
    <property type="project" value="TreeGrafter"/>
</dbReference>
<evidence type="ECO:0000313" key="2">
    <source>
        <dbReference type="EMBL" id="EEV17335.1"/>
    </source>
</evidence>
<evidence type="ECO:0000259" key="1">
    <source>
        <dbReference type="Pfam" id="PF00149"/>
    </source>
</evidence>
<dbReference type="STRING" id="824.CGRAC_0643"/>
<keyword evidence="3" id="KW-1185">Reference proteome</keyword>
<dbReference type="PANTHER" id="PTHR42850">
    <property type="entry name" value="METALLOPHOSPHOESTERASE"/>
    <property type="match status" value="1"/>
</dbReference>
<dbReference type="Pfam" id="PF00149">
    <property type="entry name" value="Metallophos"/>
    <property type="match status" value="1"/>
</dbReference>
<dbReference type="InterPro" id="IPR029052">
    <property type="entry name" value="Metallo-depent_PP-like"/>
</dbReference>
<name>C8PIH0_9BACT</name>
<dbReference type="Proteomes" id="UP000005709">
    <property type="component" value="Unassembled WGS sequence"/>
</dbReference>
<dbReference type="InterPro" id="IPR004843">
    <property type="entry name" value="Calcineurin-like_PHP"/>
</dbReference>
<dbReference type="GO" id="GO:0016791">
    <property type="term" value="F:phosphatase activity"/>
    <property type="evidence" value="ECO:0007669"/>
    <property type="project" value="TreeGrafter"/>
</dbReference>
<dbReference type="RefSeq" id="WP_005872418.1">
    <property type="nucleotide sequence ID" value="NZ_ACYG01000027.1"/>
</dbReference>
<dbReference type="Gene3D" id="3.60.21.10">
    <property type="match status" value="1"/>
</dbReference>
<protein>
    <submittedName>
        <fullName evidence="2">Ser/Thr phosphatase family protein</fullName>
    </submittedName>
</protein>
<feature type="domain" description="Calcineurin-like phosphoesterase" evidence="1">
    <location>
        <begin position="4"/>
        <end position="156"/>
    </location>
</feature>
<organism evidence="2 3">
    <name type="scientific">Campylobacter gracilis RM3268</name>
    <dbReference type="NCBI Taxonomy" id="553220"/>
    <lineage>
        <taxon>Bacteria</taxon>
        <taxon>Pseudomonadati</taxon>
        <taxon>Campylobacterota</taxon>
        <taxon>Epsilonproteobacteria</taxon>
        <taxon>Campylobacterales</taxon>
        <taxon>Campylobacteraceae</taxon>
        <taxon>Campylobacter</taxon>
    </lineage>
</organism>
<proteinExistence type="predicted"/>
<comment type="caution">
    <text evidence="2">The sequence shown here is derived from an EMBL/GenBank/DDBJ whole genome shotgun (WGS) entry which is preliminary data.</text>
</comment>
<dbReference type="OrthoDB" id="9807890at2"/>
<reference evidence="2 3" key="1">
    <citation type="submission" date="2009-07" db="EMBL/GenBank/DDBJ databases">
        <authorList>
            <person name="Madupu R."/>
            <person name="Sebastian Y."/>
            <person name="Durkin A.S."/>
            <person name="Torralba M."/>
            <person name="Methe B."/>
            <person name="Sutton G.G."/>
            <person name="Strausberg R.L."/>
            <person name="Nelson K.E."/>
        </authorList>
    </citation>
    <scope>NUCLEOTIDE SEQUENCE [LARGE SCALE GENOMIC DNA]</scope>
    <source>
        <strain evidence="2 3">RM3268</strain>
    </source>
</reference>